<sequence length="1189" mass="129189">MRSSFICIVFYSFGIIGPTCAGGIEILPRQGTGVSQPPYSAPTRSSPATDPSRKPSDILTGTVSASHAHMTSKSDPTGTTGVRTDMTTTQGPSPANLSFLDVDQKQDLNMLPFPPRITPGLSVVGIVLVIAGGIYALIGVKTKWIQIFLSTGFLSAAAVTILIIYLIQPPVSNATQGGFVVAAVATGAIFGGVSLAFQEVTERLGCMLGGFSLSMWILSMKSGGLLVETGHKAAFITSLTLALYCLSFHHLTRPYGLLASTSFSGATAIILGIDCFSRAGLKEFWVYIWGLNEKMFPSNTNTYPITRGVRVELAAIVVVFLMGLISQFKLWKVIRDRTQKTTALKEEEQKERGQTEEEISRNLEAGTRRERDRWEAIYGERPQKPNDSEIVMVQSDTQRRGSGAQCDSTPLGQSGTVEMESLRKPDGDGTNDNDRSPRSRESIQPIVTTAGMPIQHHDLASIGSAIEDIHGPNSNRGSSEQEAMQEPPNSAQSHHPPANTEVHVSGGIPVYPFRPNHSEDVMDDGSSSVAASLAESNYMAGVDSSTISIHSNQQATHDQHGGCDPIYDHSNKLEFLIETRSITSSVEVEPNEELVYDPETASNAESLFRNSLSTMNSDIEGSAEPAPIAEPDPTTLENASGGESPKKGEPPLPTSTIGAADVGQSERMPSLIPDIVINSDKPGNFIQGCGDENSSAADAPPRSSKEANEQMPDQRVGVAGAAESVSNRSSVTSNHPVDALVSDQQTPDKQDSANGIQESLSSRMHGSSMRLSKRQSAFSARALLTSESVDSIPSHVSKVILSYRTNEWAKHISDAEAPENKDVDYLQQDAEIKEPVVPVIVSELQQTASGNLSHSESETKHPDPRKSQIGRGSVSKPLVKSGINVQKANISSLSPPDSSNCTIRSQTPSVHQLDRSASSSSLSIPRQVDVSRSRPVSFSLSPYRTPGMIPEIEEIDEKSFPVRRVRMSSPPLLVQRETAIRNRSLLLPSNYSSTSVNRVSRSQGQLSLALPHRSSSNLSSHYQTSHGTPVESADDLPLSVVREQMHKGMQSQNQVQTRKFQQQQQQHRLSSCVSSHSLDNVPITATLRNSQHYQPQAPDPLLVREAKLARWRESLKEEIARENVPEAAVETQRANLMKERRRDQLGRQQAARRASYRDSVVEMAMRNGNLQDMHKEALRKMQAKANSRV</sequence>
<feature type="compositionally biased region" description="Basic and acidic residues" evidence="5">
    <location>
        <begin position="1136"/>
        <end position="1145"/>
    </location>
</feature>
<dbReference type="PANTHER" id="PTHR39469:SF1">
    <property type="entry name" value="DUF4203 DOMAIN-CONTAINING PROTEIN"/>
    <property type="match status" value="1"/>
</dbReference>
<evidence type="ECO:0000256" key="5">
    <source>
        <dbReference type="SAM" id="MobiDB-lite"/>
    </source>
</evidence>
<feature type="compositionally biased region" description="Polar residues" evidence="5">
    <location>
        <begin position="1013"/>
        <end position="1027"/>
    </location>
</feature>
<evidence type="ECO:0000259" key="8">
    <source>
        <dbReference type="Pfam" id="PF13886"/>
    </source>
</evidence>
<feature type="region of interest" description="Disordered" evidence="5">
    <location>
        <begin position="1011"/>
        <end position="1033"/>
    </location>
</feature>
<evidence type="ECO:0000256" key="7">
    <source>
        <dbReference type="SAM" id="SignalP"/>
    </source>
</evidence>
<feature type="compositionally biased region" description="Polar residues" evidence="5">
    <location>
        <begin position="883"/>
        <end position="910"/>
    </location>
</feature>
<dbReference type="EMBL" id="LZYO01000154">
    <property type="protein sequence ID" value="ODH27889.1"/>
    <property type="molecule type" value="Genomic_DNA"/>
</dbReference>
<feature type="transmembrane region" description="Helical" evidence="6">
    <location>
        <begin position="204"/>
        <end position="227"/>
    </location>
</feature>
<dbReference type="VEuPathDB" id="FungiDB:PABG_05485"/>
<feature type="compositionally biased region" description="Polar residues" evidence="5">
    <location>
        <begin position="405"/>
        <end position="416"/>
    </location>
</feature>
<feature type="region of interest" description="Disordered" evidence="5">
    <location>
        <begin position="1136"/>
        <end position="1189"/>
    </location>
</feature>
<feature type="region of interest" description="Disordered" evidence="5">
    <location>
        <begin position="31"/>
        <end position="81"/>
    </location>
</feature>
<feature type="compositionally biased region" description="Basic and acidic residues" evidence="5">
    <location>
        <begin position="420"/>
        <end position="440"/>
    </location>
</feature>
<feature type="region of interest" description="Disordered" evidence="5">
    <location>
        <begin position="1048"/>
        <end position="1073"/>
    </location>
</feature>
<evidence type="ECO:0000256" key="1">
    <source>
        <dbReference type="ARBA" id="ARBA00004141"/>
    </source>
</evidence>
<feature type="compositionally biased region" description="Basic and acidic residues" evidence="5">
    <location>
        <begin position="855"/>
        <end position="866"/>
    </location>
</feature>
<comment type="subcellular location">
    <subcellularLocation>
        <location evidence="1">Membrane</location>
        <topology evidence="1">Multi-pass membrane protein</topology>
    </subcellularLocation>
</comment>
<protein>
    <recommendedName>
        <fullName evidence="8">TM7S3/TM198-like domain-containing protein</fullName>
    </recommendedName>
</protein>
<keyword evidence="2 6" id="KW-0812">Transmembrane</keyword>
<feature type="compositionally biased region" description="Polar residues" evidence="5">
    <location>
        <begin position="472"/>
        <end position="493"/>
    </location>
</feature>
<feature type="domain" description="TM7S3/TM198-like" evidence="8">
    <location>
        <begin position="125"/>
        <end position="328"/>
    </location>
</feature>
<feature type="compositionally biased region" description="Low complexity" evidence="5">
    <location>
        <begin position="1052"/>
        <end position="1066"/>
    </location>
</feature>
<keyword evidence="7" id="KW-0732">Signal</keyword>
<evidence type="ECO:0000256" key="2">
    <source>
        <dbReference type="ARBA" id="ARBA00022692"/>
    </source>
</evidence>
<dbReference type="PANTHER" id="PTHR39469">
    <property type="entry name" value="CHROMOSOME 1, WHOLE GENOME SHOTGUN SEQUENCE"/>
    <property type="match status" value="1"/>
</dbReference>
<feature type="region of interest" description="Disordered" evidence="5">
    <location>
        <begin position="616"/>
        <end position="775"/>
    </location>
</feature>
<gene>
    <name evidence="9" type="ORF">ACO22_04058</name>
</gene>
<dbReference type="Proteomes" id="UP000242814">
    <property type="component" value="Unassembled WGS sequence"/>
</dbReference>
<feature type="region of interest" description="Disordered" evidence="5">
    <location>
        <begin position="467"/>
        <end position="528"/>
    </location>
</feature>
<evidence type="ECO:0000256" key="3">
    <source>
        <dbReference type="ARBA" id="ARBA00022989"/>
    </source>
</evidence>
<feature type="compositionally biased region" description="Polar residues" evidence="5">
    <location>
        <begin position="752"/>
        <end position="765"/>
    </location>
</feature>
<feature type="signal peptide" evidence="7">
    <location>
        <begin position="1"/>
        <end position="21"/>
    </location>
</feature>
<dbReference type="VEuPathDB" id="FungiDB:PADG_05799"/>
<evidence type="ECO:0000313" key="9">
    <source>
        <dbReference type="EMBL" id="ODH27889.1"/>
    </source>
</evidence>
<feature type="transmembrane region" description="Helical" evidence="6">
    <location>
        <begin position="313"/>
        <end position="331"/>
    </location>
</feature>
<accession>A0A1D2JEF5</accession>
<evidence type="ECO:0000313" key="10">
    <source>
        <dbReference type="Proteomes" id="UP000242814"/>
    </source>
</evidence>
<feature type="transmembrane region" description="Helical" evidence="6">
    <location>
        <begin position="147"/>
        <end position="167"/>
    </location>
</feature>
<feature type="compositionally biased region" description="Polar residues" evidence="5">
    <location>
        <begin position="59"/>
        <end position="76"/>
    </location>
</feature>
<dbReference type="AlphaFoldDB" id="A0A1D2JEF5"/>
<name>A0A1D2JEF5_PARBR</name>
<feature type="transmembrane region" description="Helical" evidence="6">
    <location>
        <begin position="179"/>
        <end position="197"/>
    </location>
</feature>
<feature type="region of interest" description="Disordered" evidence="5">
    <location>
        <begin position="342"/>
        <end position="440"/>
    </location>
</feature>
<dbReference type="Pfam" id="PF13886">
    <property type="entry name" value="TM7S3_TM198"/>
    <property type="match status" value="1"/>
</dbReference>
<dbReference type="GO" id="GO:0016020">
    <property type="term" value="C:membrane"/>
    <property type="evidence" value="ECO:0007669"/>
    <property type="project" value="UniProtKB-SubCell"/>
</dbReference>
<keyword evidence="3 6" id="KW-1133">Transmembrane helix</keyword>
<feature type="compositionally biased region" description="Polar residues" evidence="5">
    <location>
        <begin position="724"/>
        <end position="735"/>
    </location>
</feature>
<feature type="compositionally biased region" description="Polar residues" evidence="5">
    <location>
        <begin position="32"/>
        <end position="49"/>
    </location>
</feature>
<evidence type="ECO:0000256" key="6">
    <source>
        <dbReference type="SAM" id="Phobius"/>
    </source>
</evidence>
<comment type="caution">
    <text evidence="9">The sequence shown here is derived from an EMBL/GenBank/DDBJ whole genome shotgun (WGS) entry which is preliminary data.</text>
</comment>
<organism evidence="9 10">
    <name type="scientific">Paracoccidioides brasiliensis</name>
    <dbReference type="NCBI Taxonomy" id="121759"/>
    <lineage>
        <taxon>Eukaryota</taxon>
        <taxon>Fungi</taxon>
        <taxon>Dikarya</taxon>
        <taxon>Ascomycota</taxon>
        <taxon>Pezizomycotina</taxon>
        <taxon>Eurotiomycetes</taxon>
        <taxon>Eurotiomycetidae</taxon>
        <taxon>Onygenales</taxon>
        <taxon>Ajellomycetaceae</taxon>
        <taxon>Paracoccidioides</taxon>
    </lineage>
</organism>
<proteinExistence type="predicted"/>
<feature type="region of interest" description="Disordered" evidence="5">
    <location>
        <begin position="847"/>
        <end position="934"/>
    </location>
</feature>
<reference evidence="9 10" key="1">
    <citation type="submission" date="2016-06" db="EMBL/GenBank/DDBJ databases">
        <authorList>
            <person name="Kjaerup R.B."/>
            <person name="Dalgaard T.S."/>
            <person name="Juul-Madsen H.R."/>
        </authorList>
    </citation>
    <scope>NUCLEOTIDE SEQUENCE [LARGE SCALE GENOMIC DNA]</scope>
    <source>
        <strain evidence="9 10">Pb300</strain>
    </source>
</reference>
<keyword evidence="4 6" id="KW-0472">Membrane</keyword>
<feature type="chain" id="PRO_5008902417" description="TM7S3/TM198-like domain-containing protein" evidence="7">
    <location>
        <begin position="22"/>
        <end position="1189"/>
    </location>
</feature>
<dbReference type="InterPro" id="IPR025256">
    <property type="entry name" value="TM7S3/TM198-like_dom"/>
</dbReference>
<feature type="transmembrane region" description="Helical" evidence="6">
    <location>
        <begin position="117"/>
        <end position="140"/>
    </location>
</feature>
<evidence type="ECO:0000256" key="4">
    <source>
        <dbReference type="ARBA" id="ARBA00023136"/>
    </source>
</evidence>
<feature type="compositionally biased region" description="Basic and acidic residues" evidence="5">
    <location>
        <begin position="342"/>
        <end position="375"/>
    </location>
</feature>